<evidence type="ECO:0000259" key="2">
    <source>
        <dbReference type="Pfam" id="PF17820"/>
    </source>
</evidence>
<feature type="transmembrane region" description="Helical" evidence="1">
    <location>
        <begin position="110"/>
        <end position="133"/>
    </location>
</feature>
<accession>A0A9X3WTC6</accession>
<name>A0A9X3WTC6_9BACI</name>
<feature type="transmembrane region" description="Helical" evidence="1">
    <location>
        <begin position="218"/>
        <end position="237"/>
    </location>
</feature>
<feature type="transmembrane region" description="Helical" evidence="1">
    <location>
        <begin position="139"/>
        <end position="160"/>
    </location>
</feature>
<dbReference type="EMBL" id="JAMQKB010000001">
    <property type="protein sequence ID" value="MDC3423059.1"/>
    <property type="molecule type" value="Genomic_DNA"/>
</dbReference>
<sequence>MVEVWFVEIARGIGKMFLNPLFYWALLFALLISLKRIKRERENFGTKVFNILTEMKRTWLVSLLGGMVISLLAIGVGIVWTIPLIVLLALVTLVLSLSFKCMWLSPAYTFGITFFLLLFLPKLIAGNVSTFWIEGLESANLSGFTLLLGMFILIESYLLLSFKRNETFPELVKGNRGKWVGQHRLKKLAIIPFFVLIPGNAIESIIPWWPYFTIHEESYQVMLIPMLTGFEFVVQGSKPIRAAKNIGRYVFLLGLITIVIALSSVYVSIFSMVAVVVALLGREFIALKHRLEDQKHQPLFSPTLSGVTVLGIIPGTPAERLGLMIGEKVEKVNGKLVTNEKEFYEALQENSAFCKLEIRDDMGELKFAQRAMYQGDHHELGILFAKEQYKRKKKKSELEKEKQTP</sequence>
<feature type="domain" description="PDZ" evidence="2">
    <location>
        <begin position="309"/>
        <end position="350"/>
    </location>
</feature>
<comment type="caution">
    <text evidence="3">The sequence shown here is derived from an EMBL/GenBank/DDBJ whole genome shotgun (WGS) entry which is preliminary data.</text>
</comment>
<dbReference type="AlphaFoldDB" id="A0A9X3WTC6"/>
<feature type="transmembrane region" description="Helical" evidence="1">
    <location>
        <begin position="249"/>
        <end position="279"/>
    </location>
</feature>
<dbReference type="SUPFAM" id="SSF50156">
    <property type="entry name" value="PDZ domain-like"/>
    <property type="match status" value="1"/>
</dbReference>
<dbReference type="Pfam" id="PF17820">
    <property type="entry name" value="PDZ_6"/>
    <property type="match status" value="1"/>
</dbReference>
<feature type="transmembrane region" description="Helical" evidence="1">
    <location>
        <begin position="20"/>
        <end position="37"/>
    </location>
</feature>
<feature type="transmembrane region" description="Helical" evidence="1">
    <location>
        <begin position="188"/>
        <end position="212"/>
    </location>
</feature>
<reference evidence="3" key="1">
    <citation type="submission" date="2022-06" db="EMBL/GenBank/DDBJ databases">
        <title>Aquibacillus sp. a new bacterium isolated from soil saline samples.</title>
        <authorList>
            <person name="Galisteo C."/>
            <person name="De La Haba R."/>
            <person name="Sanchez-Porro C."/>
            <person name="Ventosa A."/>
        </authorList>
    </citation>
    <scope>NUCLEOTIDE SEQUENCE</scope>
    <source>
        <strain evidence="3">3ASR75-11</strain>
    </source>
</reference>
<evidence type="ECO:0000313" key="3">
    <source>
        <dbReference type="EMBL" id="MDC3423059.1"/>
    </source>
</evidence>
<keyword evidence="1" id="KW-1133">Transmembrane helix</keyword>
<organism evidence="3 4">
    <name type="scientific">Terrihalobacillus insolitus</name>
    <dbReference type="NCBI Taxonomy" id="2950438"/>
    <lineage>
        <taxon>Bacteria</taxon>
        <taxon>Bacillati</taxon>
        <taxon>Bacillota</taxon>
        <taxon>Bacilli</taxon>
        <taxon>Bacillales</taxon>
        <taxon>Bacillaceae</taxon>
        <taxon>Terrihalobacillus</taxon>
    </lineage>
</organism>
<dbReference type="RefSeq" id="WP_272434707.1">
    <property type="nucleotide sequence ID" value="NZ_JAMQKB010000001.1"/>
</dbReference>
<evidence type="ECO:0000313" key="4">
    <source>
        <dbReference type="Proteomes" id="UP001145050"/>
    </source>
</evidence>
<keyword evidence="4" id="KW-1185">Reference proteome</keyword>
<keyword evidence="1" id="KW-0472">Membrane</keyword>
<dbReference type="InterPro" id="IPR036034">
    <property type="entry name" value="PDZ_sf"/>
</dbReference>
<feature type="transmembrane region" description="Helical" evidence="1">
    <location>
        <begin position="84"/>
        <end position="103"/>
    </location>
</feature>
<dbReference type="InterPro" id="IPR041489">
    <property type="entry name" value="PDZ_6"/>
</dbReference>
<keyword evidence="1" id="KW-0812">Transmembrane</keyword>
<dbReference type="Proteomes" id="UP001145050">
    <property type="component" value="Unassembled WGS sequence"/>
</dbReference>
<gene>
    <name evidence="3" type="ORF">NC797_00880</name>
</gene>
<dbReference type="Gene3D" id="2.30.42.10">
    <property type="match status" value="1"/>
</dbReference>
<protein>
    <submittedName>
        <fullName evidence="3">PDZ domain-containing protein</fullName>
    </submittedName>
</protein>
<evidence type="ECO:0000256" key="1">
    <source>
        <dbReference type="SAM" id="Phobius"/>
    </source>
</evidence>
<feature type="transmembrane region" description="Helical" evidence="1">
    <location>
        <begin position="58"/>
        <end position="78"/>
    </location>
</feature>
<proteinExistence type="predicted"/>